<keyword evidence="4" id="KW-0342">GTP-binding</keyword>
<keyword evidence="7" id="KW-1185">Reference proteome</keyword>
<dbReference type="Pfam" id="PF01926">
    <property type="entry name" value="MMR_HSR1"/>
    <property type="match status" value="1"/>
</dbReference>
<dbReference type="PROSITE" id="PS51706">
    <property type="entry name" value="G_ENGB"/>
    <property type="match status" value="1"/>
</dbReference>
<evidence type="ECO:0000256" key="1">
    <source>
        <dbReference type="ARBA" id="ARBA00022723"/>
    </source>
</evidence>
<comment type="caution">
    <text evidence="6">The sequence shown here is derived from an EMBL/GenBank/DDBJ whole genome shotgun (WGS) entry which is preliminary data.</text>
</comment>
<dbReference type="InterPro" id="IPR006073">
    <property type="entry name" value="GTP-bd"/>
</dbReference>
<dbReference type="GO" id="GO:0005525">
    <property type="term" value="F:GTP binding"/>
    <property type="evidence" value="ECO:0007669"/>
    <property type="project" value="UniProtKB-KW"/>
</dbReference>
<evidence type="ECO:0000256" key="3">
    <source>
        <dbReference type="ARBA" id="ARBA00022842"/>
    </source>
</evidence>
<sequence length="240" mass="27064">MQIGSRINLIKHDIARLFVGKAKEVLLQKQIKIDINDFSSNSKSTPPQFPFFGSTNIGKSSLLKAVLKTDSLSQNASKLPQASRKTGYTKTVNSYTVGNFMRLVDTPGYGFRSTPQQGQLIESYLTSERANIARSYLLIHPLKMVTENDLYALNILRNHDIPVTYVVTQCDKLHKQFRIEGAMEDMLEKFEEQICEPIDDNIMFTSSTINVGISDLRAELYLQAKSHEAKMKGIEPEVDV</sequence>
<dbReference type="Proteomes" id="UP001362899">
    <property type="component" value="Unassembled WGS sequence"/>
</dbReference>
<feature type="domain" description="EngB-type G" evidence="5">
    <location>
        <begin position="45"/>
        <end position="226"/>
    </location>
</feature>
<accession>A0AAV5RMK3</accession>
<keyword evidence="3" id="KW-0460">Magnesium</keyword>
<dbReference type="PANTHER" id="PTHR46498:SF1">
    <property type="entry name" value="GTP-BINDING PROTEIN 8"/>
    <property type="match status" value="1"/>
</dbReference>
<dbReference type="PANTHER" id="PTHR46498">
    <property type="entry name" value="GTP-BINDING PROTEIN 8"/>
    <property type="match status" value="1"/>
</dbReference>
<protein>
    <submittedName>
        <fullName evidence="6">Mrx8 protein</fullName>
    </submittedName>
</protein>
<dbReference type="AlphaFoldDB" id="A0AAV5RMK3"/>
<evidence type="ECO:0000313" key="6">
    <source>
        <dbReference type="EMBL" id="GMM52650.1"/>
    </source>
</evidence>
<dbReference type="EMBL" id="BTGC01000008">
    <property type="protein sequence ID" value="GMM52650.1"/>
    <property type="molecule type" value="Genomic_DNA"/>
</dbReference>
<dbReference type="GO" id="GO:0005739">
    <property type="term" value="C:mitochondrion"/>
    <property type="evidence" value="ECO:0007669"/>
    <property type="project" value="TreeGrafter"/>
</dbReference>
<dbReference type="GO" id="GO:0046872">
    <property type="term" value="F:metal ion binding"/>
    <property type="evidence" value="ECO:0007669"/>
    <property type="project" value="UniProtKB-KW"/>
</dbReference>
<evidence type="ECO:0000256" key="4">
    <source>
        <dbReference type="ARBA" id="ARBA00023134"/>
    </source>
</evidence>
<dbReference type="InterPro" id="IPR027417">
    <property type="entry name" value="P-loop_NTPase"/>
</dbReference>
<proteinExistence type="predicted"/>
<gene>
    <name evidence="6" type="ORF">DASB73_036130</name>
</gene>
<dbReference type="InterPro" id="IPR052279">
    <property type="entry name" value="EngB_GTPase"/>
</dbReference>
<name>A0AAV5RMK3_STABA</name>
<evidence type="ECO:0000256" key="2">
    <source>
        <dbReference type="ARBA" id="ARBA00022741"/>
    </source>
</evidence>
<keyword evidence="2" id="KW-0547">Nucleotide-binding</keyword>
<dbReference type="InterPro" id="IPR030393">
    <property type="entry name" value="G_ENGB_dom"/>
</dbReference>
<dbReference type="SUPFAM" id="SSF52540">
    <property type="entry name" value="P-loop containing nucleoside triphosphate hydrolases"/>
    <property type="match status" value="1"/>
</dbReference>
<keyword evidence="1" id="KW-0479">Metal-binding</keyword>
<reference evidence="6 7" key="1">
    <citation type="journal article" date="2023" name="Elife">
        <title>Identification of key yeast species and microbe-microbe interactions impacting larval growth of Drosophila in the wild.</title>
        <authorList>
            <person name="Mure A."/>
            <person name="Sugiura Y."/>
            <person name="Maeda R."/>
            <person name="Honda K."/>
            <person name="Sakurai N."/>
            <person name="Takahashi Y."/>
            <person name="Watada M."/>
            <person name="Katoh T."/>
            <person name="Gotoh A."/>
            <person name="Gotoh Y."/>
            <person name="Taniguchi I."/>
            <person name="Nakamura K."/>
            <person name="Hayashi T."/>
            <person name="Katayama T."/>
            <person name="Uemura T."/>
            <person name="Hattori Y."/>
        </authorList>
    </citation>
    <scope>NUCLEOTIDE SEQUENCE [LARGE SCALE GENOMIC DNA]</scope>
    <source>
        <strain evidence="6 7">SB-73</strain>
    </source>
</reference>
<organism evidence="6 7">
    <name type="scientific">Starmerella bacillaris</name>
    <name type="common">Yeast</name>
    <name type="synonym">Candida zemplinina</name>
    <dbReference type="NCBI Taxonomy" id="1247836"/>
    <lineage>
        <taxon>Eukaryota</taxon>
        <taxon>Fungi</taxon>
        <taxon>Dikarya</taxon>
        <taxon>Ascomycota</taxon>
        <taxon>Saccharomycotina</taxon>
        <taxon>Dipodascomycetes</taxon>
        <taxon>Dipodascales</taxon>
        <taxon>Trichomonascaceae</taxon>
        <taxon>Starmerella</taxon>
    </lineage>
</organism>
<evidence type="ECO:0000259" key="5">
    <source>
        <dbReference type="PROSITE" id="PS51706"/>
    </source>
</evidence>
<evidence type="ECO:0000313" key="7">
    <source>
        <dbReference type="Proteomes" id="UP001362899"/>
    </source>
</evidence>
<dbReference type="Gene3D" id="3.40.50.300">
    <property type="entry name" value="P-loop containing nucleotide triphosphate hydrolases"/>
    <property type="match status" value="1"/>
</dbReference>